<organism evidence="1 2">
    <name type="scientific">Shewanella marisflavi</name>
    <dbReference type="NCBI Taxonomy" id="260364"/>
    <lineage>
        <taxon>Bacteria</taxon>
        <taxon>Pseudomonadati</taxon>
        <taxon>Pseudomonadota</taxon>
        <taxon>Gammaproteobacteria</taxon>
        <taxon>Alteromonadales</taxon>
        <taxon>Shewanellaceae</taxon>
        <taxon>Shewanella</taxon>
    </lineage>
</organism>
<evidence type="ECO:0000313" key="2">
    <source>
        <dbReference type="Proteomes" id="UP000198233"/>
    </source>
</evidence>
<proteinExistence type="predicted"/>
<protein>
    <recommendedName>
        <fullName evidence="3">DUF393 domain-containing protein</fullName>
    </recommendedName>
</protein>
<dbReference type="PANTHER" id="PTHR34290">
    <property type="entry name" value="SI:CH73-390P7.2"/>
    <property type="match status" value="1"/>
</dbReference>
<dbReference type="InterPro" id="IPR044691">
    <property type="entry name" value="DCC1_Trx"/>
</dbReference>
<gene>
    <name evidence="1" type="ORF">CFF01_03610</name>
</gene>
<sequence length="129" mass="14577">MKLRIFYDSQCPLCAAEMAKLKRCDTEDVIELADLASDDFSAKYPHIDAKYANEILHGETENGELLTGLDVTYLAWALVGKKHYVAPLTWPVIKPVADFLYLKFAKHRYKVSYLLTGKKRCESGQCGLS</sequence>
<dbReference type="RefSeq" id="WP_088903895.1">
    <property type="nucleotide sequence ID" value="NZ_CP022272.1"/>
</dbReference>
<reference evidence="1 2" key="1">
    <citation type="submission" date="2017-06" db="EMBL/GenBank/DDBJ databases">
        <title>Complete genome sequence of Shewanella marisflavi EP1 associated with anaerobic 2,4-dinitrotoluene reduction and salt tolerance.</title>
        <authorList>
            <person name="Huang J."/>
        </authorList>
    </citation>
    <scope>NUCLEOTIDE SEQUENCE [LARGE SCALE GENOMIC DNA]</scope>
    <source>
        <strain evidence="1 2">EP1</strain>
    </source>
</reference>
<evidence type="ECO:0000313" key="1">
    <source>
        <dbReference type="EMBL" id="ASJ95751.1"/>
    </source>
</evidence>
<dbReference type="InterPro" id="IPR007263">
    <property type="entry name" value="DCC1-like"/>
</dbReference>
<evidence type="ECO:0008006" key="3">
    <source>
        <dbReference type="Google" id="ProtNLM"/>
    </source>
</evidence>
<dbReference type="EMBL" id="CP022272">
    <property type="protein sequence ID" value="ASJ95751.1"/>
    <property type="molecule type" value="Genomic_DNA"/>
</dbReference>
<name>A0AAC9XMC3_9GAMM</name>
<dbReference type="Pfam" id="PF04134">
    <property type="entry name" value="DCC1-like"/>
    <property type="match status" value="1"/>
</dbReference>
<dbReference type="PANTHER" id="PTHR34290:SF2">
    <property type="entry name" value="OS04G0668800 PROTEIN"/>
    <property type="match status" value="1"/>
</dbReference>
<dbReference type="Proteomes" id="UP000198233">
    <property type="component" value="Chromosome"/>
</dbReference>
<accession>A0AAC9XMC3</accession>
<dbReference type="GO" id="GO:0015035">
    <property type="term" value="F:protein-disulfide reductase activity"/>
    <property type="evidence" value="ECO:0007669"/>
    <property type="project" value="InterPro"/>
</dbReference>
<dbReference type="KEGG" id="smav:CFF01_03610"/>
<dbReference type="AlphaFoldDB" id="A0AAC9XMC3"/>